<dbReference type="Gene3D" id="3.40.190.10">
    <property type="entry name" value="Periplasmic binding protein-like II"/>
    <property type="match status" value="2"/>
</dbReference>
<dbReference type="PANTHER" id="PTHR30024">
    <property type="entry name" value="ALIPHATIC SULFONATES-BINDING PROTEIN-RELATED"/>
    <property type="match status" value="1"/>
</dbReference>
<dbReference type="RefSeq" id="WP_248835215.1">
    <property type="nucleotide sequence ID" value="NZ_JAJEQE010000017.1"/>
</dbReference>
<dbReference type="EMBL" id="JAJEQE010000017">
    <property type="protein sequence ID" value="MCC2148955.1"/>
    <property type="molecule type" value="Genomic_DNA"/>
</dbReference>
<sequence length="327" mass="35374">MKKRVRKITAMILAASMVLGVSGCGKSQKSTQDSGDTAKVKIAYQYGLAYAPLTIMQEQGLIEKNYDGDIEVEWVSLNSGSAINEGMASGDIDVACMGIAPFISGVTAGIPYKMYGTIAAQPHELLTNDDSIHSLKDITDDKKISVVNVGSIQHILLAMLAKEELGDAHALDNNLVAMSHPDGMTALMSGSVACQLTTAPYIFKAKEQDNIKEAESLDSVWPEGNAFIVGLVSDDLYENQPEIYQAVVDATQEAMDYINNNQEEAANILCQKEDVTAETMLGWMQDPGCVYNMKLPGVMDMANFMAENDFADKAPESFEAITTESAR</sequence>
<dbReference type="Pfam" id="PF13379">
    <property type="entry name" value="NMT1_2"/>
    <property type="match status" value="1"/>
</dbReference>
<dbReference type="Proteomes" id="UP001299235">
    <property type="component" value="Unassembled WGS sequence"/>
</dbReference>
<dbReference type="SMART" id="SM00062">
    <property type="entry name" value="PBPb"/>
    <property type="match status" value="1"/>
</dbReference>
<comment type="caution">
    <text evidence="4">The sequence shown here is derived from an EMBL/GenBank/DDBJ whole genome shotgun (WGS) entry which is preliminary data.</text>
</comment>
<feature type="chain" id="PRO_5046112165" evidence="2">
    <location>
        <begin position="24"/>
        <end position="327"/>
    </location>
</feature>
<evidence type="ECO:0000256" key="1">
    <source>
        <dbReference type="ARBA" id="ARBA00010742"/>
    </source>
</evidence>
<evidence type="ECO:0000313" key="4">
    <source>
        <dbReference type="EMBL" id="MCC2148955.1"/>
    </source>
</evidence>
<name>A0ABS8EUV7_9FIRM</name>
<feature type="signal peptide" evidence="2">
    <location>
        <begin position="1"/>
        <end position="23"/>
    </location>
</feature>
<keyword evidence="2" id="KW-0732">Signal</keyword>
<dbReference type="PANTHER" id="PTHR30024:SF2">
    <property type="entry name" value="ABC TRANSPORTER SUBSTRATE-BINDING PROTEIN"/>
    <property type="match status" value="1"/>
</dbReference>
<organism evidence="4 5">
    <name type="scientific">Hominisplanchenecus faecis</name>
    <dbReference type="NCBI Taxonomy" id="2885351"/>
    <lineage>
        <taxon>Bacteria</taxon>
        <taxon>Bacillati</taxon>
        <taxon>Bacillota</taxon>
        <taxon>Clostridia</taxon>
        <taxon>Lachnospirales</taxon>
        <taxon>Lachnospiraceae</taxon>
        <taxon>Hominisplanchenecus</taxon>
    </lineage>
</organism>
<protein>
    <submittedName>
        <fullName evidence="4">ABC transporter substrate-binding protein</fullName>
    </submittedName>
</protein>
<reference evidence="4 5" key="1">
    <citation type="submission" date="2021-10" db="EMBL/GenBank/DDBJ databases">
        <title>Anaerobic single-cell dispensing facilitates the cultivation of human gut bacteria.</title>
        <authorList>
            <person name="Afrizal A."/>
        </authorList>
    </citation>
    <scope>NUCLEOTIDE SEQUENCE [LARGE SCALE GENOMIC DNA]</scope>
    <source>
        <strain evidence="4 5">CLA-AA-H246</strain>
    </source>
</reference>
<gene>
    <name evidence="4" type="ORF">LKD42_06760</name>
</gene>
<feature type="domain" description="Solute-binding protein family 3/N-terminal" evidence="3">
    <location>
        <begin position="39"/>
        <end position="265"/>
    </location>
</feature>
<accession>A0ABS8EUV7</accession>
<keyword evidence="5" id="KW-1185">Reference proteome</keyword>
<dbReference type="SUPFAM" id="SSF53850">
    <property type="entry name" value="Periplasmic binding protein-like II"/>
    <property type="match status" value="1"/>
</dbReference>
<dbReference type="InterPro" id="IPR001638">
    <property type="entry name" value="Solute-binding_3/MltF_N"/>
</dbReference>
<proteinExistence type="inferred from homology"/>
<evidence type="ECO:0000313" key="5">
    <source>
        <dbReference type="Proteomes" id="UP001299235"/>
    </source>
</evidence>
<comment type="similarity">
    <text evidence="1">Belongs to the bacterial solute-binding protein SsuA/TauA family.</text>
</comment>
<dbReference type="PROSITE" id="PS51257">
    <property type="entry name" value="PROKAR_LIPOPROTEIN"/>
    <property type="match status" value="1"/>
</dbReference>
<evidence type="ECO:0000256" key="2">
    <source>
        <dbReference type="SAM" id="SignalP"/>
    </source>
</evidence>
<evidence type="ECO:0000259" key="3">
    <source>
        <dbReference type="SMART" id="SM00062"/>
    </source>
</evidence>